<dbReference type="Gene3D" id="3.90.460.10">
    <property type="entry name" value="Ferredoxin thioredoxin reductase catalytic beta subunit"/>
    <property type="match status" value="1"/>
</dbReference>
<comment type="similarity">
    <text evidence="3">Belongs to the ferredoxin thioredoxin reductase beta subunit family.</text>
</comment>
<dbReference type="PANTHER" id="PTHR35113:SF1">
    <property type="entry name" value="FERREDOXIN-THIOREDOXIN REDUCTASE CATALYTIC CHAIN, CHLOROPLASTIC"/>
    <property type="match status" value="1"/>
</dbReference>
<keyword evidence="9" id="KW-0411">Iron-sulfur</keyword>
<evidence type="ECO:0000313" key="15">
    <source>
        <dbReference type="Proteomes" id="UP000229894"/>
    </source>
</evidence>
<evidence type="ECO:0000256" key="12">
    <source>
        <dbReference type="ARBA" id="ARBA00030295"/>
    </source>
</evidence>
<evidence type="ECO:0000256" key="10">
    <source>
        <dbReference type="ARBA" id="ARBA00023157"/>
    </source>
</evidence>
<comment type="catalytic activity">
    <reaction evidence="13">
        <text>[thioredoxin]-disulfide + 2 reduced [2Fe-2S]-[ferredoxin] + 2 H(+) = [thioredoxin]-dithiol + 2 oxidized [2Fe-2S]-[ferredoxin]</text>
        <dbReference type="Rhea" id="RHEA:42336"/>
        <dbReference type="Rhea" id="RHEA-COMP:10000"/>
        <dbReference type="Rhea" id="RHEA-COMP:10001"/>
        <dbReference type="Rhea" id="RHEA-COMP:10698"/>
        <dbReference type="Rhea" id="RHEA-COMP:10700"/>
        <dbReference type="ChEBI" id="CHEBI:15378"/>
        <dbReference type="ChEBI" id="CHEBI:29950"/>
        <dbReference type="ChEBI" id="CHEBI:33737"/>
        <dbReference type="ChEBI" id="CHEBI:33738"/>
        <dbReference type="ChEBI" id="CHEBI:50058"/>
        <dbReference type="EC" id="1.8.7.2"/>
    </reaction>
</comment>
<keyword evidence="5" id="KW-0004">4Fe-4S</keyword>
<comment type="cofactor">
    <cofactor evidence="1">
        <name>[4Fe-4S] cluster</name>
        <dbReference type="ChEBI" id="CHEBI:49883"/>
    </cofactor>
</comment>
<comment type="caution">
    <text evidence="14">The sequence shown here is derived from an EMBL/GenBank/DDBJ whole genome shotgun (WGS) entry which is preliminary data.</text>
</comment>
<keyword evidence="10" id="KW-1015">Disulfide bond</keyword>
<dbReference type="InterPro" id="IPR004209">
    <property type="entry name" value="FTR_bsu"/>
</dbReference>
<dbReference type="SUPFAM" id="SSF57662">
    <property type="entry name" value="Ferredoxin thioredoxin reductase (FTR), catalytic beta chain"/>
    <property type="match status" value="1"/>
</dbReference>
<keyword evidence="6" id="KW-0479">Metal-binding</keyword>
<keyword evidence="7" id="KW-0560">Oxidoreductase</keyword>
<dbReference type="GO" id="GO:0051539">
    <property type="term" value="F:4 iron, 4 sulfur cluster binding"/>
    <property type="evidence" value="ECO:0007669"/>
    <property type="project" value="UniProtKB-KW"/>
</dbReference>
<protein>
    <recommendedName>
        <fullName evidence="4">ferredoxin:thioredoxin reductase</fullName>
        <ecNumber evidence="4">1.8.7.2</ecNumber>
    </recommendedName>
    <alternativeName>
        <fullName evidence="12">Ferredoxin-thioredoxin reductase subunit B</fullName>
    </alternativeName>
</protein>
<evidence type="ECO:0000256" key="9">
    <source>
        <dbReference type="ARBA" id="ARBA00023014"/>
    </source>
</evidence>
<evidence type="ECO:0000313" key="14">
    <source>
        <dbReference type="EMBL" id="PIV10310.1"/>
    </source>
</evidence>
<evidence type="ECO:0000256" key="4">
    <source>
        <dbReference type="ARBA" id="ARBA00012358"/>
    </source>
</evidence>
<proteinExistence type="inferred from homology"/>
<sequence length="89" mass="10543">MDDKKAENLIEDYRKYAEVNGFKLNPDKKVVERLVKGLLENEKKYGVRYCPCRRVTGNPEDDKAKICPCQWHREEIEKDGHCFCGLFYK</sequence>
<dbReference type="EMBL" id="PEUX01000029">
    <property type="protein sequence ID" value="PIV10310.1"/>
    <property type="molecule type" value="Genomic_DNA"/>
</dbReference>
<dbReference type="GO" id="GO:0016730">
    <property type="term" value="F:oxidoreductase activity, acting on iron-sulfur proteins as donors"/>
    <property type="evidence" value="ECO:0007669"/>
    <property type="project" value="InterPro"/>
</dbReference>
<reference evidence="15" key="1">
    <citation type="submission" date="2017-09" db="EMBL/GenBank/DDBJ databases">
        <title>Depth-based differentiation of microbial function through sediment-hosted aquifers and enrichment of novel symbionts in the deep terrestrial subsurface.</title>
        <authorList>
            <person name="Probst A.J."/>
            <person name="Ladd B."/>
            <person name="Jarett J.K."/>
            <person name="Geller-Mcgrath D.E."/>
            <person name="Sieber C.M.K."/>
            <person name="Emerson J.B."/>
            <person name="Anantharaman K."/>
            <person name="Thomas B.C."/>
            <person name="Malmstrom R."/>
            <person name="Stieglmeier M."/>
            <person name="Klingl A."/>
            <person name="Woyke T."/>
            <person name="Ryan C.M."/>
            <person name="Banfield J.F."/>
        </authorList>
    </citation>
    <scope>NUCLEOTIDE SEQUENCE [LARGE SCALE GENOMIC DNA]</scope>
</reference>
<dbReference type="Proteomes" id="UP000229894">
    <property type="component" value="Unassembled WGS sequence"/>
</dbReference>
<dbReference type="EC" id="1.8.7.2" evidence="4"/>
<evidence type="ECO:0000256" key="1">
    <source>
        <dbReference type="ARBA" id="ARBA00001966"/>
    </source>
</evidence>
<name>A0A2M7BUS0_9BACT</name>
<dbReference type="Pfam" id="PF02943">
    <property type="entry name" value="FeThRed_B"/>
    <property type="match status" value="1"/>
</dbReference>
<comment type="subunit">
    <text evidence="11">Heterodimer of subunit A (variable subunit) and subunit B (catalytic subunit). Heterodimeric FTR forms a complex with ferredoxin and thioredoxin.</text>
</comment>
<evidence type="ECO:0000256" key="11">
    <source>
        <dbReference type="ARBA" id="ARBA00026011"/>
    </source>
</evidence>
<evidence type="ECO:0000256" key="5">
    <source>
        <dbReference type="ARBA" id="ARBA00022485"/>
    </source>
</evidence>
<dbReference type="AlphaFoldDB" id="A0A2M7BUS0"/>
<evidence type="ECO:0000256" key="3">
    <source>
        <dbReference type="ARBA" id="ARBA00007941"/>
    </source>
</evidence>
<comment type="function">
    <text evidence="2">Catalytic subunit of the ferredoxin-thioredoxin reductase (FTR), which catalyzes the two-electron reduction of thioredoxins by the electrons provided by reduced ferredoxin.</text>
</comment>
<dbReference type="GO" id="GO:0046872">
    <property type="term" value="F:metal ion binding"/>
    <property type="evidence" value="ECO:0007669"/>
    <property type="project" value="UniProtKB-KW"/>
</dbReference>
<evidence type="ECO:0000256" key="6">
    <source>
        <dbReference type="ARBA" id="ARBA00022723"/>
    </source>
</evidence>
<dbReference type="InterPro" id="IPR036644">
    <property type="entry name" value="FTR_bsu_sf"/>
</dbReference>
<evidence type="ECO:0000256" key="7">
    <source>
        <dbReference type="ARBA" id="ARBA00023002"/>
    </source>
</evidence>
<evidence type="ECO:0000256" key="2">
    <source>
        <dbReference type="ARBA" id="ARBA00003945"/>
    </source>
</evidence>
<accession>A0A2M7BUS0</accession>
<gene>
    <name evidence="14" type="ORF">COS49_01235</name>
</gene>
<keyword evidence="8" id="KW-0408">Iron</keyword>
<dbReference type="PANTHER" id="PTHR35113">
    <property type="entry name" value="FERREDOXIN-THIOREDOXIN REDUCTASE CATALYTIC CHAIN, CHLOROPLASTIC"/>
    <property type="match status" value="1"/>
</dbReference>
<evidence type="ECO:0000256" key="13">
    <source>
        <dbReference type="ARBA" id="ARBA00048150"/>
    </source>
</evidence>
<organism evidence="14 15">
    <name type="scientific">Candidatus Portnoybacteria bacterium CG03_land_8_20_14_0_80_41_10</name>
    <dbReference type="NCBI Taxonomy" id="1974808"/>
    <lineage>
        <taxon>Bacteria</taxon>
        <taxon>Candidatus Portnoyibacteriota</taxon>
    </lineage>
</organism>
<evidence type="ECO:0000256" key="8">
    <source>
        <dbReference type="ARBA" id="ARBA00023004"/>
    </source>
</evidence>